<keyword evidence="7" id="KW-0571">Peptide transport</keyword>
<evidence type="ECO:0000256" key="4">
    <source>
        <dbReference type="ARBA" id="ARBA00022692"/>
    </source>
</evidence>
<keyword evidence="3" id="KW-0813">Transport</keyword>
<evidence type="ECO:0000256" key="6">
    <source>
        <dbReference type="ARBA" id="ARBA00022840"/>
    </source>
</evidence>
<protein>
    <recommendedName>
        <fullName evidence="17">ABC-type oligopeptide transporter ABCB9</fullName>
        <ecNumber evidence="16">7.4.2.6</ecNumber>
    </recommendedName>
    <alternativeName>
        <fullName evidence="20">ATP-binding cassette sub-family B member 9</fullName>
    </alternativeName>
    <alternativeName>
        <fullName evidence="19">ATP-binding cassette transporter 9</fullName>
    </alternativeName>
    <alternativeName>
        <fullName evidence="18">TAP-like protein</fullName>
    </alternativeName>
</protein>
<comment type="catalytic activity">
    <reaction evidence="13">
        <text>a [oligopeptide](in) + ATP + H2O = a [oligopeptide](out) + ADP + phosphate + H(+)</text>
        <dbReference type="Rhea" id="RHEA:14429"/>
        <dbReference type="Rhea" id="RHEA-COMP:10531"/>
        <dbReference type="ChEBI" id="CHEBI:15377"/>
        <dbReference type="ChEBI" id="CHEBI:15378"/>
        <dbReference type="ChEBI" id="CHEBI:30616"/>
        <dbReference type="ChEBI" id="CHEBI:43474"/>
        <dbReference type="ChEBI" id="CHEBI:83228"/>
        <dbReference type="ChEBI" id="CHEBI:456216"/>
        <dbReference type="EC" id="7.4.2.6"/>
    </reaction>
    <physiologicalReaction direction="left-to-right" evidence="13">
        <dbReference type="Rhea" id="RHEA:14430"/>
    </physiologicalReaction>
</comment>
<evidence type="ECO:0000256" key="5">
    <source>
        <dbReference type="ARBA" id="ARBA00022741"/>
    </source>
</evidence>
<feature type="compositionally biased region" description="Acidic residues" evidence="21">
    <location>
        <begin position="786"/>
        <end position="799"/>
    </location>
</feature>
<evidence type="ECO:0000256" key="15">
    <source>
        <dbReference type="ARBA" id="ARBA00062472"/>
    </source>
</evidence>
<dbReference type="PROSITE" id="PS50929">
    <property type="entry name" value="ABC_TM1F"/>
    <property type="match status" value="1"/>
</dbReference>
<evidence type="ECO:0000256" key="9">
    <source>
        <dbReference type="ARBA" id="ARBA00022967"/>
    </source>
</evidence>
<comment type="function">
    <text evidence="14">ATP-dependent low-affinity peptide transporter which translocates a broad spectrum of peptides from the cytosol to the lysosomal lumen for degradation. Displays a broad peptide length specificity from 6-mer up to at least 59-mer peptides with an optimum of 23-mers. Binds and transports smaller and larger peptides with the same affinity. Favors positively charged, aromatic or hydrophobic residues in the N- and C-terminal positions whereas negatively charged residues as well as asparagine and methionine are not favored.</text>
</comment>
<evidence type="ECO:0000256" key="11">
    <source>
        <dbReference type="ARBA" id="ARBA00023136"/>
    </source>
</evidence>
<dbReference type="OrthoDB" id="6500128at2759"/>
<evidence type="ECO:0000259" key="24">
    <source>
        <dbReference type="PROSITE" id="PS50929"/>
    </source>
</evidence>
<evidence type="ECO:0000256" key="21">
    <source>
        <dbReference type="SAM" id="MobiDB-lite"/>
    </source>
</evidence>
<dbReference type="InterPro" id="IPR017871">
    <property type="entry name" value="ABC_transporter-like_CS"/>
</dbReference>
<keyword evidence="9" id="KW-1278">Translocase</keyword>
<reference evidence="26" key="1">
    <citation type="submission" date="2025-08" db="UniProtKB">
        <authorList>
            <consortium name="RefSeq"/>
        </authorList>
    </citation>
    <scope>IDENTIFICATION</scope>
</reference>
<evidence type="ECO:0000256" key="2">
    <source>
        <dbReference type="ARBA" id="ARBA00006493"/>
    </source>
</evidence>
<evidence type="ECO:0000259" key="23">
    <source>
        <dbReference type="PROSITE" id="PS50893"/>
    </source>
</evidence>
<dbReference type="InterPro" id="IPR003593">
    <property type="entry name" value="AAA+_ATPase"/>
</dbReference>
<dbReference type="PANTHER" id="PTHR43394">
    <property type="entry name" value="ATP-DEPENDENT PERMEASE MDL1, MITOCHONDRIAL"/>
    <property type="match status" value="1"/>
</dbReference>
<feature type="region of interest" description="Disordered" evidence="21">
    <location>
        <begin position="143"/>
        <end position="179"/>
    </location>
</feature>
<dbReference type="GO" id="GO:0016887">
    <property type="term" value="F:ATP hydrolysis activity"/>
    <property type="evidence" value="ECO:0007669"/>
    <property type="project" value="InterPro"/>
</dbReference>
<dbReference type="FunFam" id="3.40.50.300:FF:000140">
    <property type="entry name" value="Lipid A export ATP-binding/permease protein MsbA"/>
    <property type="match status" value="1"/>
</dbReference>
<accession>A0A6P3VG29</accession>
<dbReference type="KEGG" id="char:105889876"/>
<evidence type="ECO:0000256" key="18">
    <source>
        <dbReference type="ARBA" id="ARBA00079330"/>
    </source>
</evidence>
<keyword evidence="4 22" id="KW-0812">Transmembrane</keyword>
<evidence type="ECO:0000256" key="3">
    <source>
        <dbReference type="ARBA" id="ARBA00022448"/>
    </source>
</evidence>
<dbReference type="GO" id="GO:0015440">
    <property type="term" value="F:ABC-type peptide transporter activity"/>
    <property type="evidence" value="ECO:0007669"/>
    <property type="project" value="InterPro"/>
</dbReference>
<dbReference type="PROSITE" id="PS50893">
    <property type="entry name" value="ABC_TRANSPORTER_2"/>
    <property type="match status" value="1"/>
</dbReference>
<dbReference type="Gene3D" id="1.20.1560.10">
    <property type="entry name" value="ABC transporter type 1, transmembrane domain"/>
    <property type="match status" value="1"/>
</dbReference>
<dbReference type="InterPro" id="IPR030254">
    <property type="entry name" value="ABCB9_6-TMD"/>
</dbReference>
<feature type="transmembrane region" description="Helical" evidence="22">
    <location>
        <begin position="246"/>
        <end position="274"/>
    </location>
</feature>
<dbReference type="AlphaFoldDB" id="A0A6P3VG29"/>
<evidence type="ECO:0000256" key="14">
    <source>
        <dbReference type="ARBA" id="ARBA00055204"/>
    </source>
</evidence>
<feature type="domain" description="ABC transporter" evidence="23">
    <location>
        <begin position="521"/>
        <end position="757"/>
    </location>
</feature>
<dbReference type="InterPro" id="IPR039421">
    <property type="entry name" value="Type_1_exporter"/>
</dbReference>
<dbReference type="InterPro" id="IPR011527">
    <property type="entry name" value="ABC1_TM_dom"/>
</dbReference>
<dbReference type="InterPro" id="IPR003439">
    <property type="entry name" value="ABC_transporter-like_ATP-bd"/>
</dbReference>
<gene>
    <name evidence="26" type="primary">abcb9</name>
</gene>
<dbReference type="SMART" id="SM00382">
    <property type="entry name" value="AAA"/>
    <property type="match status" value="1"/>
</dbReference>
<dbReference type="Pfam" id="PF00664">
    <property type="entry name" value="ABC_membrane"/>
    <property type="match status" value="1"/>
</dbReference>
<evidence type="ECO:0000256" key="17">
    <source>
        <dbReference type="ARBA" id="ARBA00068474"/>
    </source>
</evidence>
<keyword evidence="5" id="KW-0547">Nucleotide-binding</keyword>
<evidence type="ECO:0000256" key="16">
    <source>
        <dbReference type="ARBA" id="ARBA00066336"/>
    </source>
</evidence>
<dbReference type="GO" id="GO:0005524">
    <property type="term" value="F:ATP binding"/>
    <property type="evidence" value="ECO:0007669"/>
    <property type="project" value="UniProtKB-KW"/>
</dbReference>
<dbReference type="SUPFAM" id="SSF52540">
    <property type="entry name" value="P-loop containing nucleoside triphosphate hydrolases"/>
    <property type="match status" value="1"/>
</dbReference>
<dbReference type="Pfam" id="PF00005">
    <property type="entry name" value="ABC_tran"/>
    <property type="match status" value="1"/>
</dbReference>
<keyword evidence="10 22" id="KW-1133">Transmembrane helix</keyword>
<evidence type="ECO:0000256" key="22">
    <source>
        <dbReference type="SAM" id="Phobius"/>
    </source>
</evidence>
<comment type="similarity">
    <text evidence="2">Belongs to the ABC transporter superfamily. ABCB family. MHC peptide exporter (TC 3.A.1.209) subfamily.</text>
</comment>
<keyword evidence="11 22" id="KW-0472">Membrane</keyword>
<keyword evidence="8" id="KW-0653">Protein transport</keyword>
<keyword evidence="12" id="KW-0458">Lysosome</keyword>
<dbReference type="RefSeq" id="XP_012671263.2">
    <property type="nucleotide sequence ID" value="XM_012815809.3"/>
</dbReference>
<comment type="subcellular location">
    <subcellularLocation>
        <location evidence="1">Lysosome membrane</location>
        <topology evidence="1">Multi-pass membrane protein</topology>
    </subcellularLocation>
</comment>
<dbReference type="PIRSF" id="PIRSF002773">
    <property type="entry name" value="ABC_prm/ATPase_B"/>
    <property type="match status" value="1"/>
</dbReference>
<organism evidence="25 26">
    <name type="scientific">Clupea harengus</name>
    <name type="common">Atlantic herring</name>
    <dbReference type="NCBI Taxonomy" id="7950"/>
    <lineage>
        <taxon>Eukaryota</taxon>
        <taxon>Metazoa</taxon>
        <taxon>Chordata</taxon>
        <taxon>Craniata</taxon>
        <taxon>Vertebrata</taxon>
        <taxon>Euteleostomi</taxon>
        <taxon>Actinopterygii</taxon>
        <taxon>Neopterygii</taxon>
        <taxon>Teleostei</taxon>
        <taxon>Clupei</taxon>
        <taxon>Clupeiformes</taxon>
        <taxon>Clupeoidei</taxon>
        <taxon>Clupeidae</taxon>
        <taxon>Clupea</taxon>
    </lineage>
</organism>
<evidence type="ECO:0000313" key="25">
    <source>
        <dbReference type="Proteomes" id="UP000515152"/>
    </source>
</evidence>
<feature type="domain" description="ABC transmembrane type-1" evidence="24">
    <location>
        <begin position="206"/>
        <end position="488"/>
    </location>
</feature>
<evidence type="ECO:0000256" key="10">
    <source>
        <dbReference type="ARBA" id="ARBA00022989"/>
    </source>
</evidence>
<dbReference type="SUPFAM" id="SSF90123">
    <property type="entry name" value="ABC transporter transmembrane region"/>
    <property type="match status" value="1"/>
</dbReference>
<dbReference type="EC" id="7.4.2.6" evidence="16"/>
<dbReference type="GeneID" id="105889876"/>
<dbReference type="InterPro" id="IPR036640">
    <property type="entry name" value="ABC1_TM_sf"/>
</dbReference>
<dbReference type="CDD" id="cd18784">
    <property type="entry name" value="ABC_6TM_ABCB9_like"/>
    <property type="match status" value="1"/>
</dbReference>
<dbReference type="PROSITE" id="PS00211">
    <property type="entry name" value="ABC_TRANSPORTER_1"/>
    <property type="match status" value="1"/>
</dbReference>
<dbReference type="PANTHER" id="PTHR43394:SF19">
    <property type="entry name" value="ABC TRANSPORTER B FAMILY"/>
    <property type="match status" value="1"/>
</dbReference>
<evidence type="ECO:0000256" key="13">
    <source>
        <dbReference type="ARBA" id="ARBA00052205"/>
    </source>
</evidence>
<feature type="transmembrane region" description="Helical" evidence="22">
    <location>
        <begin position="50"/>
        <end position="70"/>
    </location>
</feature>
<dbReference type="FunFam" id="1.20.1560.10:FF:000031">
    <property type="entry name" value="ATP-binding cassette sub-family B member 9"/>
    <property type="match status" value="1"/>
</dbReference>
<dbReference type="GO" id="GO:0005765">
    <property type="term" value="C:lysosomal membrane"/>
    <property type="evidence" value="ECO:0007669"/>
    <property type="project" value="UniProtKB-SubCell"/>
</dbReference>
<feature type="transmembrane region" description="Helical" evidence="22">
    <location>
        <begin position="82"/>
        <end position="103"/>
    </location>
</feature>
<feature type="transmembrane region" description="Helical" evidence="22">
    <location>
        <begin position="115"/>
        <end position="137"/>
    </location>
</feature>
<dbReference type="CTD" id="23457"/>
<dbReference type="Gene3D" id="3.40.50.300">
    <property type="entry name" value="P-loop containing nucleotide triphosphate hydrolases"/>
    <property type="match status" value="1"/>
</dbReference>
<feature type="region of interest" description="Disordered" evidence="21">
    <location>
        <begin position="771"/>
        <end position="799"/>
    </location>
</feature>
<keyword evidence="6 26" id="KW-0067">ATP-binding</keyword>
<keyword evidence="25" id="KW-1185">Reference proteome</keyword>
<dbReference type="GO" id="GO:0015031">
    <property type="term" value="P:protein transport"/>
    <property type="evidence" value="ECO:0007669"/>
    <property type="project" value="UniProtKB-KW"/>
</dbReference>
<dbReference type="CDD" id="cd03248">
    <property type="entry name" value="ABCC_TAP"/>
    <property type="match status" value="1"/>
</dbReference>
<evidence type="ECO:0000313" key="26">
    <source>
        <dbReference type="RefSeq" id="XP_012671263.2"/>
    </source>
</evidence>
<evidence type="ECO:0000256" key="19">
    <source>
        <dbReference type="ARBA" id="ARBA00083142"/>
    </source>
</evidence>
<sequence>MRAAIVLSCNLFFIVTDTVITTVLYVQGSQLHIFADELARFDIFHSALDLWGTLLVRVVLLLGASLGVLRNRVDGPRRVSKLSTLTTLVCLTILTYALTKLLIFSEQGALMADPWILSLVSWSCVSAIGTMYLWGVLAKTSNAVSDGSSDDETKRLVSPLGDSSSEMEDEEKKTLRGKCKGTNGADSRATVGRLLSYCRKDSLLLAVAFFFLVLSAVCEAFIPYYTGQAIDGIVIDKSMEHFTKPLITLASLAFVSSIAIGVRGGVFSITFARLNIRIRNLLFRSLMRQEIGFFDSNHTGDIISRLTSDTTQVSDLISQNVNLFLRSFIKAIGFFIFMFSMSWKLTLVTIMGFPYIAVASKVYGEYYKKLTKEVQTSLAQANKVAEETVSAMRTVRSFANEEQEAASYYSKLMDMFQLNKKQAVAYSCFMWSSCISELALQVVILYYGGHLVLTGQMSGGTLISFVIYELELGECLESIAAVYTGLMQGVGAAEKVFEYIDRKPDSTSGGSDAPDTFKGEVEFINVSFNYPTRPDTEILKNVSFTIQPGEVTALVGPSGSGKSSCVGLLENFYAPKEGQVLLDGRPVQAYEHTYLHSKVALVGQEPVLFARSVQENITYGLKDIAMDLVVEAATKANAHGFIGGLSQGYETGVGEKGAQLSGGQKQRVAIARALIRKPCVLILDEATSALDAESEHIVQQALNDIMQEHTVLVIAHRLSTVERANNIIVIDQGCVVDQGTHTELMSRRGLYFKLVQRQVLGIETGSEVLNPPKNSQWMAMNGKAESEEESSDSDCDAKF</sequence>
<dbReference type="Proteomes" id="UP000515152">
    <property type="component" value="Chromosome 7"/>
</dbReference>
<dbReference type="GO" id="GO:0015421">
    <property type="term" value="F:ABC-type oligopeptide transporter activity"/>
    <property type="evidence" value="ECO:0007669"/>
    <property type="project" value="UniProtKB-EC"/>
</dbReference>
<feature type="transmembrane region" description="Helical" evidence="22">
    <location>
        <begin position="203"/>
        <end position="226"/>
    </location>
</feature>
<evidence type="ECO:0000256" key="8">
    <source>
        <dbReference type="ARBA" id="ARBA00022927"/>
    </source>
</evidence>
<comment type="subunit">
    <text evidence="15">Homodimer. Interacts (via TMD0 region) with LAMP1; this interaction strongly stabilizes ABCB9 and protects ABCB9 against lysosomal degradation. Interacts (via TMD0 region) with LAMP2 (isoform LAMP-2B). Interacts (via TMD0) with YIF1B; this interaction allows (but is not essential) the ER-to-Golgi trafficking and strongly depends on a salt bridge within TMD0.</text>
</comment>
<name>A0A6P3VG29_CLUHA</name>
<evidence type="ECO:0000256" key="1">
    <source>
        <dbReference type="ARBA" id="ARBA00004155"/>
    </source>
</evidence>
<evidence type="ECO:0000256" key="7">
    <source>
        <dbReference type="ARBA" id="ARBA00022856"/>
    </source>
</evidence>
<proteinExistence type="inferred from homology"/>
<evidence type="ECO:0000256" key="12">
    <source>
        <dbReference type="ARBA" id="ARBA00023228"/>
    </source>
</evidence>
<evidence type="ECO:0000256" key="20">
    <source>
        <dbReference type="ARBA" id="ARBA00084061"/>
    </source>
</evidence>
<dbReference type="InterPro" id="IPR027417">
    <property type="entry name" value="P-loop_NTPase"/>
</dbReference>